<keyword evidence="10 12" id="KW-0238">DNA-binding</keyword>
<evidence type="ECO:0000256" key="8">
    <source>
        <dbReference type="ARBA" id="ARBA00022833"/>
    </source>
</evidence>
<dbReference type="Gene3D" id="1.10.860.10">
    <property type="entry name" value="DNAb Helicase, Chain A"/>
    <property type="match status" value="1"/>
</dbReference>
<dbReference type="Pfam" id="PF13662">
    <property type="entry name" value="Toprim_4"/>
    <property type="match status" value="1"/>
</dbReference>
<dbReference type="Proteomes" id="UP000252387">
    <property type="component" value="Unassembled WGS sequence"/>
</dbReference>
<dbReference type="GO" id="GO:1990077">
    <property type="term" value="C:primosome complex"/>
    <property type="evidence" value="ECO:0007669"/>
    <property type="project" value="UniProtKB-KW"/>
</dbReference>
<dbReference type="EC" id="2.7.7.101" evidence="12"/>
<keyword evidence="5 12" id="KW-0235">DNA replication</keyword>
<dbReference type="Gene3D" id="3.40.1360.10">
    <property type="match status" value="1"/>
</dbReference>
<dbReference type="FunFam" id="3.90.580.10:FF:000001">
    <property type="entry name" value="DNA primase"/>
    <property type="match status" value="1"/>
</dbReference>
<dbReference type="CDD" id="cd03364">
    <property type="entry name" value="TOPRIM_DnaG_primases"/>
    <property type="match status" value="1"/>
</dbReference>
<gene>
    <name evidence="12" type="primary">dnaG</name>
    <name evidence="16" type="ORF">DEO45_12340</name>
</gene>
<dbReference type="Gene3D" id="3.90.980.10">
    <property type="entry name" value="DNA primase, catalytic core, N-terminal domain"/>
    <property type="match status" value="1"/>
</dbReference>
<dbReference type="GO" id="GO:0005737">
    <property type="term" value="C:cytoplasm"/>
    <property type="evidence" value="ECO:0007669"/>
    <property type="project" value="TreeGrafter"/>
</dbReference>
<accession>A0A368KBL9</accession>
<keyword evidence="11 12" id="KW-0804">Transcription</keyword>
<dbReference type="Pfam" id="PF08275">
    <property type="entry name" value="DNAG_N"/>
    <property type="match status" value="1"/>
</dbReference>
<dbReference type="OrthoDB" id="9803773at2"/>
<keyword evidence="6 12" id="KW-0479">Metal-binding</keyword>
<keyword evidence="7 12" id="KW-0863">Zinc-finger</keyword>
<evidence type="ECO:0000256" key="2">
    <source>
        <dbReference type="ARBA" id="ARBA00022515"/>
    </source>
</evidence>
<evidence type="ECO:0000256" key="6">
    <source>
        <dbReference type="ARBA" id="ARBA00022723"/>
    </source>
</evidence>
<evidence type="ECO:0000256" key="10">
    <source>
        <dbReference type="ARBA" id="ARBA00023125"/>
    </source>
</evidence>
<dbReference type="InterPro" id="IPR037068">
    <property type="entry name" value="DNA_primase_core_N_sf"/>
</dbReference>
<dbReference type="InterPro" id="IPR034151">
    <property type="entry name" value="TOPRIM_DnaG_bac"/>
</dbReference>
<dbReference type="NCBIfam" id="TIGR01391">
    <property type="entry name" value="dnaG"/>
    <property type="match status" value="1"/>
</dbReference>
<dbReference type="AlphaFoldDB" id="A0A368KBL9"/>
<evidence type="ECO:0000256" key="3">
    <source>
        <dbReference type="ARBA" id="ARBA00022679"/>
    </source>
</evidence>
<comment type="caution">
    <text evidence="16">The sequence shown here is derived from an EMBL/GenBank/DDBJ whole genome shotgun (WGS) entry which is preliminary data.</text>
</comment>
<evidence type="ECO:0000256" key="12">
    <source>
        <dbReference type="HAMAP-Rule" id="MF_00974"/>
    </source>
</evidence>
<dbReference type="InterPro" id="IPR013264">
    <property type="entry name" value="DNAG_N"/>
</dbReference>
<dbReference type="FunFam" id="3.40.1360.10:FF:000002">
    <property type="entry name" value="DNA primase"/>
    <property type="match status" value="1"/>
</dbReference>
<dbReference type="PIRSF" id="PIRSF002811">
    <property type="entry name" value="DnaG"/>
    <property type="match status" value="1"/>
</dbReference>
<dbReference type="GO" id="GO:0006269">
    <property type="term" value="P:DNA replication, synthesis of primer"/>
    <property type="evidence" value="ECO:0007669"/>
    <property type="project" value="UniProtKB-UniRule"/>
</dbReference>
<dbReference type="InterPro" id="IPR016136">
    <property type="entry name" value="DNA_helicase_N/primase_C"/>
</dbReference>
<evidence type="ECO:0000256" key="7">
    <source>
        <dbReference type="ARBA" id="ARBA00022771"/>
    </source>
</evidence>
<organism evidence="16 17">
    <name type="scientific">Rhodanobacter denitrificans</name>
    <dbReference type="NCBI Taxonomy" id="666685"/>
    <lineage>
        <taxon>Bacteria</taxon>
        <taxon>Pseudomonadati</taxon>
        <taxon>Pseudomonadota</taxon>
        <taxon>Gammaproteobacteria</taxon>
        <taxon>Lysobacterales</taxon>
        <taxon>Rhodanobacteraceae</taxon>
        <taxon>Rhodanobacter</taxon>
    </lineage>
</organism>
<dbReference type="PANTHER" id="PTHR30313">
    <property type="entry name" value="DNA PRIMASE"/>
    <property type="match status" value="1"/>
</dbReference>
<keyword evidence="9" id="KW-0460">Magnesium</keyword>
<dbReference type="InterPro" id="IPR050219">
    <property type="entry name" value="DnaG_primase"/>
</dbReference>
<evidence type="ECO:0000256" key="9">
    <source>
        <dbReference type="ARBA" id="ARBA00022842"/>
    </source>
</evidence>
<dbReference type="InterPro" id="IPR019475">
    <property type="entry name" value="DNA_primase_DnaB-bd"/>
</dbReference>
<sequence length="595" mass="66332">MRGLIPDSFIDELLARVDIVDVIERRVPLKKAGREWTACCPFHNERTPSFYVSPAKQFFHCFGCGAHGSAVKFLMDYERLEFPDAVEELAQTVGLTVPREGGRDERPREDKTDLYALLDAAAAWYEGELPRSAEAQAYCKKRGLDAETIRRFRLGWAPAGYDGVIKALGNTPRRMELLNEAGMVASSERGSKYDRFRERLMFPILDRRGRVIAFGGRIIQKSGEGSPVLDAGAQDARKSDGPKYLNSPETPLFHKGRELFALWQVKQANANLQRIVVVEGYMDVIALHQAGLPIAVATLGTATTPEHTEVLFRAAPDVVFCFDGDRAGRAAAWKALESALPRLRDGRQAYFLFLPDGEDPDTLVRKEGKVGFDKRIREAMPLSDYFFNELSHDVDMASLDGRARLAERARPLIAKLPDGAFRDLMGQELEKRSGARALLQADPAVHRAVQRPVAVQRSLVRSAISLLLAQPGMADQVEQPYRFLRLDKPGVELLAELLDIARARPGINSAMLVEHFAERAEYPSLQKLMATMAVGEPEAQRSEFFDALARMEDQAYTQRRDALTAKSRESRLDSAEKAELRELLAARARPPVASA</sequence>
<evidence type="ECO:0000256" key="5">
    <source>
        <dbReference type="ARBA" id="ARBA00022705"/>
    </source>
</evidence>
<keyword evidence="2 12" id="KW-0639">Primosome</keyword>
<dbReference type="SMART" id="SM00493">
    <property type="entry name" value="TOPRIM"/>
    <property type="match status" value="1"/>
</dbReference>
<dbReference type="InterPro" id="IPR002694">
    <property type="entry name" value="Znf_CHC2"/>
</dbReference>
<keyword evidence="1 12" id="KW-0240">DNA-directed RNA polymerase</keyword>
<dbReference type="GO" id="GO:0003677">
    <property type="term" value="F:DNA binding"/>
    <property type="evidence" value="ECO:0007669"/>
    <property type="project" value="UniProtKB-KW"/>
</dbReference>
<evidence type="ECO:0000259" key="15">
    <source>
        <dbReference type="PROSITE" id="PS50880"/>
    </source>
</evidence>
<evidence type="ECO:0000256" key="11">
    <source>
        <dbReference type="ARBA" id="ARBA00023163"/>
    </source>
</evidence>
<dbReference type="EMBL" id="QFWQ01000007">
    <property type="protein sequence ID" value="RCS29284.1"/>
    <property type="molecule type" value="Genomic_DNA"/>
</dbReference>
<keyword evidence="8 12" id="KW-0862">Zinc</keyword>
<keyword evidence="4 12" id="KW-0548">Nucleotidyltransferase</keyword>
<comment type="domain">
    <text evidence="12">Contains an N-terminal zinc-binding domain, a central core domain that contains the primase activity, and a C-terminal DnaB-binding domain.</text>
</comment>
<dbReference type="InterPro" id="IPR036977">
    <property type="entry name" value="DNA_primase_Znf_CHC2"/>
</dbReference>
<dbReference type="Pfam" id="PF08278">
    <property type="entry name" value="DnaG_DnaB_bind"/>
    <property type="match status" value="1"/>
</dbReference>
<dbReference type="SUPFAM" id="SSF57783">
    <property type="entry name" value="Zinc beta-ribbon"/>
    <property type="match status" value="1"/>
</dbReference>
<evidence type="ECO:0000256" key="13">
    <source>
        <dbReference type="PIRNR" id="PIRNR002811"/>
    </source>
</evidence>
<keyword evidence="3 12" id="KW-0808">Transferase</keyword>
<dbReference type="SMART" id="SM00400">
    <property type="entry name" value="ZnF_CHCC"/>
    <property type="match status" value="1"/>
</dbReference>
<dbReference type="SUPFAM" id="SSF56731">
    <property type="entry name" value="DNA primase core"/>
    <property type="match status" value="1"/>
</dbReference>
<evidence type="ECO:0000256" key="4">
    <source>
        <dbReference type="ARBA" id="ARBA00022695"/>
    </source>
</evidence>
<protein>
    <recommendedName>
        <fullName evidence="12 13">DNA primase</fullName>
        <ecNumber evidence="12">2.7.7.101</ecNumber>
    </recommendedName>
</protein>
<dbReference type="Pfam" id="PF01807">
    <property type="entry name" value="Zn_ribbon_DnaG"/>
    <property type="match status" value="1"/>
</dbReference>
<comment type="function">
    <text evidence="12 13">RNA polymerase that catalyzes the synthesis of short RNA molecules used as primers for DNA polymerase during DNA replication.</text>
</comment>
<dbReference type="GO" id="GO:0000428">
    <property type="term" value="C:DNA-directed RNA polymerase complex"/>
    <property type="evidence" value="ECO:0007669"/>
    <property type="project" value="UniProtKB-KW"/>
</dbReference>
<dbReference type="RefSeq" id="WP_114344104.1">
    <property type="nucleotide sequence ID" value="NZ_QFWQ01000007.1"/>
</dbReference>
<comment type="similarity">
    <text evidence="12 13">Belongs to the DnaG primase family.</text>
</comment>
<comment type="cofactor">
    <cofactor evidence="12 13 14">
        <name>Zn(2+)</name>
        <dbReference type="ChEBI" id="CHEBI:29105"/>
    </cofactor>
    <text evidence="12 13 14">Binds 1 zinc ion per monomer.</text>
</comment>
<dbReference type="GO" id="GO:0003899">
    <property type="term" value="F:DNA-directed RNA polymerase activity"/>
    <property type="evidence" value="ECO:0007669"/>
    <property type="project" value="UniProtKB-UniRule"/>
</dbReference>
<feature type="zinc finger region" description="CHC2-type" evidence="12 14">
    <location>
        <begin position="40"/>
        <end position="64"/>
    </location>
</feature>
<evidence type="ECO:0000313" key="17">
    <source>
        <dbReference type="Proteomes" id="UP000252387"/>
    </source>
</evidence>
<dbReference type="PROSITE" id="PS50880">
    <property type="entry name" value="TOPRIM"/>
    <property type="match status" value="1"/>
</dbReference>
<dbReference type="InterPro" id="IPR006171">
    <property type="entry name" value="TOPRIM_dom"/>
</dbReference>
<dbReference type="InterPro" id="IPR030846">
    <property type="entry name" value="DnaG_bac"/>
</dbReference>
<comment type="catalytic activity">
    <reaction evidence="12">
        <text>ssDNA + n NTP = ssDNA/pppN(pN)n-1 hybrid + (n-1) diphosphate.</text>
        <dbReference type="EC" id="2.7.7.101"/>
    </reaction>
</comment>
<dbReference type="Gene3D" id="1.20.50.20">
    <property type="entry name" value="DnaG, RNA polymerase domain, helical bundle"/>
    <property type="match status" value="1"/>
</dbReference>
<dbReference type="HAMAP" id="MF_00974">
    <property type="entry name" value="DNA_primase_DnaG"/>
    <property type="match status" value="1"/>
</dbReference>
<evidence type="ECO:0000313" key="16">
    <source>
        <dbReference type="EMBL" id="RCS29284.1"/>
    </source>
</evidence>
<dbReference type="InterPro" id="IPR013173">
    <property type="entry name" value="DNA_primase_DnaG_DnaB-bd_dom"/>
</dbReference>
<dbReference type="Pfam" id="PF10410">
    <property type="entry name" value="DnaB_bind"/>
    <property type="match status" value="1"/>
</dbReference>
<dbReference type="SUPFAM" id="SSF117023">
    <property type="entry name" value="DNA primase DnaG, C-terminal domain"/>
    <property type="match status" value="1"/>
</dbReference>
<keyword evidence="17" id="KW-1185">Reference proteome</keyword>
<dbReference type="PANTHER" id="PTHR30313:SF2">
    <property type="entry name" value="DNA PRIMASE"/>
    <property type="match status" value="1"/>
</dbReference>
<evidence type="ECO:0000256" key="14">
    <source>
        <dbReference type="PIRSR" id="PIRSR002811-1"/>
    </source>
</evidence>
<name>A0A368KBL9_9GAMM</name>
<dbReference type="InterPro" id="IPR006295">
    <property type="entry name" value="DNA_primase_DnaG"/>
</dbReference>
<dbReference type="SMART" id="SM00766">
    <property type="entry name" value="DnaG_DnaB_bind"/>
    <property type="match status" value="1"/>
</dbReference>
<dbReference type="GO" id="GO:0008270">
    <property type="term" value="F:zinc ion binding"/>
    <property type="evidence" value="ECO:0007669"/>
    <property type="project" value="UniProtKB-UniRule"/>
</dbReference>
<dbReference type="Gene3D" id="3.90.580.10">
    <property type="entry name" value="Zinc finger, CHC2-type domain"/>
    <property type="match status" value="1"/>
</dbReference>
<comment type="subunit">
    <text evidence="12">Monomer. Interacts with DnaB.</text>
</comment>
<proteinExistence type="inferred from homology"/>
<feature type="domain" description="Toprim" evidence="15">
    <location>
        <begin position="273"/>
        <end position="355"/>
    </location>
</feature>
<reference evidence="16 17" key="1">
    <citation type="submission" date="2018-05" db="EMBL/GenBank/DDBJ databases">
        <title>Draft genome sequence of Rhodanobacter denitrificans Yn1 isolated from gold copper mine.</title>
        <authorList>
            <person name="Yang N."/>
            <person name="Mazhar H.S."/>
            <person name="Rensing C."/>
        </authorList>
    </citation>
    <scope>NUCLEOTIDE SEQUENCE [LARGE SCALE GENOMIC DNA]</scope>
    <source>
        <strain evidence="16 17">Yn1</strain>
    </source>
</reference>
<evidence type="ECO:0000256" key="1">
    <source>
        <dbReference type="ARBA" id="ARBA00022478"/>
    </source>
</evidence>